<dbReference type="InterPro" id="IPR016084">
    <property type="entry name" value="Haem_Oase-like_multi-hlx"/>
</dbReference>
<dbReference type="GO" id="GO:0046872">
    <property type="term" value="F:metal ion binding"/>
    <property type="evidence" value="ECO:0007669"/>
    <property type="project" value="UniProtKB-KW"/>
</dbReference>
<evidence type="ECO:0000256" key="1">
    <source>
        <dbReference type="ARBA" id="ARBA00004229"/>
    </source>
</evidence>
<dbReference type="GO" id="GO:0009507">
    <property type="term" value="C:chloroplast"/>
    <property type="evidence" value="ECO:0007669"/>
    <property type="project" value="UniProtKB-SubCell"/>
</dbReference>
<evidence type="ECO:0000256" key="6">
    <source>
        <dbReference type="ARBA" id="ARBA00022723"/>
    </source>
</evidence>
<gene>
    <name evidence="10" type="ORF">CCAE0312_LOCUS9766</name>
</gene>
<keyword evidence="4" id="KW-0349">Heme</keyword>
<evidence type="ECO:0000256" key="8">
    <source>
        <dbReference type="ARBA" id="ARBA00023002"/>
    </source>
</evidence>
<sequence length="300" mass="34360">MKMKSGFHGGSWKKIVGNVTVMKMKSGFVVGEVGVLARDEVHGWNEVMRTRGNRWQVKGRCRVKPMLVAAVEGDGVEEERRPGSRKGFVEEMRFVAMRLHTRDQAPREGTQEESALPISEWRPSLRDYLQFLVDSKLIYDFMEQTVASTDDPMLSEFRDTGLERSGPLADDIQWLETQNVPRCEPSAAAKKYVDYLTNLLESRQPAFLCHWYNYYFAHTAGGRMIGKMMSTILFDGKTLRFYQWPRDVKEILNDVRVKIDRVAKEWSRQVKDDCLEETSLAFAYSGTILGNLAKAPTSKV</sequence>
<comment type="subcellular location">
    <subcellularLocation>
        <location evidence="1">Plastid</location>
        <location evidence="1">Chloroplast</location>
    </subcellularLocation>
</comment>
<keyword evidence="3" id="KW-0602">Photosynthesis</keyword>
<protein>
    <recommendedName>
        <fullName evidence="11">Heme oxygenase</fullName>
    </recommendedName>
</protein>
<keyword evidence="5" id="KW-0934">Plastid</keyword>
<dbReference type="GO" id="GO:0004392">
    <property type="term" value="F:heme oxygenase (decyclizing) activity"/>
    <property type="evidence" value="ECO:0007669"/>
    <property type="project" value="InterPro"/>
</dbReference>
<accession>A0A7S1TIA0</accession>
<evidence type="ECO:0000313" key="10">
    <source>
        <dbReference type="EMBL" id="CAD9237667.1"/>
    </source>
</evidence>
<evidence type="ECO:0000256" key="2">
    <source>
        <dbReference type="ARBA" id="ARBA00022528"/>
    </source>
</evidence>
<evidence type="ECO:0000256" key="4">
    <source>
        <dbReference type="ARBA" id="ARBA00022617"/>
    </source>
</evidence>
<evidence type="ECO:0000256" key="5">
    <source>
        <dbReference type="ARBA" id="ARBA00022640"/>
    </source>
</evidence>
<dbReference type="SUPFAM" id="SSF48613">
    <property type="entry name" value="Heme oxygenase-like"/>
    <property type="match status" value="1"/>
</dbReference>
<keyword evidence="9" id="KW-0408">Iron</keyword>
<dbReference type="InterPro" id="IPR002051">
    <property type="entry name" value="Haem_Oase"/>
</dbReference>
<proteinExistence type="predicted"/>
<reference evidence="10" key="1">
    <citation type="submission" date="2021-01" db="EMBL/GenBank/DDBJ databases">
        <authorList>
            <person name="Corre E."/>
            <person name="Pelletier E."/>
            <person name="Niang G."/>
            <person name="Scheremetjew M."/>
            <person name="Finn R."/>
            <person name="Kale V."/>
            <person name="Holt S."/>
            <person name="Cochrane G."/>
            <person name="Meng A."/>
            <person name="Brown T."/>
            <person name="Cohen L."/>
        </authorList>
    </citation>
    <scope>NUCLEOTIDE SEQUENCE</scope>
    <source>
        <strain evidence="10">SAG 36.94</strain>
    </source>
</reference>
<keyword evidence="8" id="KW-0560">Oxidoreductase</keyword>
<name>A0A7S1TIA0_9RHOD</name>
<dbReference type="AlphaFoldDB" id="A0A7S1TIA0"/>
<evidence type="ECO:0008006" key="11">
    <source>
        <dbReference type="Google" id="ProtNLM"/>
    </source>
</evidence>
<dbReference type="GO" id="GO:0015979">
    <property type="term" value="P:photosynthesis"/>
    <property type="evidence" value="ECO:0007669"/>
    <property type="project" value="UniProtKB-KW"/>
</dbReference>
<dbReference type="Gene3D" id="1.20.910.10">
    <property type="entry name" value="Heme oxygenase-like"/>
    <property type="match status" value="1"/>
</dbReference>
<dbReference type="GO" id="GO:0006788">
    <property type="term" value="P:heme oxidation"/>
    <property type="evidence" value="ECO:0007669"/>
    <property type="project" value="InterPro"/>
</dbReference>
<evidence type="ECO:0000256" key="7">
    <source>
        <dbReference type="ARBA" id="ARBA00022946"/>
    </source>
</evidence>
<dbReference type="InterPro" id="IPR016053">
    <property type="entry name" value="Haem_Oase-like"/>
</dbReference>
<evidence type="ECO:0000256" key="9">
    <source>
        <dbReference type="ARBA" id="ARBA00023004"/>
    </source>
</evidence>
<evidence type="ECO:0000256" key="3">
    <source>
        <dbReference type="ARBA" id="ARBA00022531"/>
    </source>
</evidence>
<dbReference type="InterPro" id="IPR016951">
    <property type="entry name" value="Haem_Oase_decyc_pln"/>
</dbReference>
<keyword evidence="2" id="KW-0150">Chloroplast</keyword>
<keyword evidence="6" id="KW-0479">Metal-binding</keyword>
<dbReference type="PANTHER" id="PTHR35703:SF2">
    <property type="entry name" value="HEME OXYGENASE 1, CHLOROPLASTIC-RELATED"/>
    <property type="match status" value="1"/>
</dbReference>
<dbReference type="EMBL" id="HBGH01017623">
    <property type="protein sequence ID" value="CAD9237667.1"/>
    <property type="molecule type" value="Transcribed_RNA"/>
</dbReference>
<dbReference type="PANTHER" id="PTHR35703">
    <property type="entry name" value="HEME OXYGENASE 1, CHLOROPLASTIC-RELATED"/>
    <property type="match status" value="1"/>
</dbReference>
<organism evidence="10">
    <name type="scientific">Compsopogon caeruleus</name>
    <dbReference type="NCBI Taxonomy" id="31354"/>
    <lineage>
        <taxon>Eukaryota</taxon>
        <taxon>Rhodophyta</taxon>
        <taxon>Compsopogonophyceae</taxon>
        <taxon>Compsopogonales</taxon>
        <taxon>Compsopogonaceae</taxon>
        <taxon>Compsopogon</taxon>
    </lineage>
</organism>
<keyword evidence="7" id="KW-0809">Transit peptide</keyword>
<dbReference type="Pfam" id="PF01126">
    <property type="entry name" value="Heme_oxygenase"/>
    <property type="match status" value="1"/>
</dbReference>
<dbReference type="CDD" id="cd19165">
    <property type="entry name" value="HemeO"/>
    <property type="match status" value="1"/>
</dbReference>